<feature type="compositionally biased region" description="Basic and acidic residues" evidence="1">
    <location>
        <begin position="290"/>
        <end position="300"/>
    </location>
</feature>
<proteinExistence type="predicted"/>
<feature type="compositionally biased region" description="Basic and acidic residues" evidence="1">
    <location>
        <begin position="511"/>
        <end position="530"/>
    </location>
</feature>
<feature type="compositionally biased region" description="Basic and acidic residues" evidence="1">
    <location>
        <begin position="110"/>
        <end position="129"/>
    </location>
</feature>
<sequence length="542" mass="58992">MSQGGAPYLRLERSSGEDGEEQSNQATWKVVAVIQPGTTPPTSSAASGPSSFSSLAGSSATVGQAQQQPAENVPPVQPVGGRYVPLDAVYGLKDGVRNHLDVLQSAVRTLDADSGYHERELQQRQEGRQRFPRRQHQRRHEPFPRGPSSSRGRPQGPASSSGTGRGRRSGDRREFGSSEVSAAFPPGPPPQIPSASVGRVGGRPPQGPPPTQHEFLTPGPSTYPSHTSPSFPSQTQHPYPSQTQPSYPSHAYPSFPSEAPPPYPSHAQPQPLPVPQAPSYPSNAPPPTERPWERERERGIPAEQWIGARPEGPVPLPHLGGHPQGPLQPADFPPREVVHQPDPYYAPPPHEGSRTVRHAPLVRHPHVFPPSHPPPPYFSSPAYPREEPFHPPPAAPAATRRDELIRPAPPPGFASHPDHTTGWEREREMAAEEPQPPVVYGEMLDAPAPPLHEHQQPYPYAESHRHPFSLTEIQQSMRPLDPPPAPAPAPAYSSTSFGGPYGTFGGPDSPPPDRDPTEDTRIHRERERDWGLYPPPPQPFPG</sequence>
<evidence type="ECO:0000313" key="2">
    <source>
        <dbReference type="EMBL" id="CEM53987.1"/>
    </source>
</evidence>
<feature type="compositionally biased region" description="Pro residues" evidence="1">
    <location>
        <begin position="367"/>
        <end position="378"/>
    </location>
</feature>
<feature type="compositionally biased region" description="Pro residues" evidence="1">
    <location>
        <begin position="533"/>
        <end position="542"/>
    </location>
</feature>
<dbReference type="AlphaFoldDB" id="A0A0G4IAA2"/>
<dbReference type="EMBL" id="CDMZ01005745">
    <property type="protein sequence ID" value="CEM53987.1"/>
    <property type="molecule type" value="Genomic_DNA"/>
</dbReference>
<feature type="region of interest" description="Disordered" evidence="1">
    <location>
        <begin position="108"/>
        <end position="542"/>
    </location>
</feature>
<organism evidence="2">
    <name type="scientific">Chromera velia CCMP2878</name>
    <dbReference type="NCBI Taxonomy" id="1169474"/>
    <lineage>
        <taxon>Eukaryota</taxon>
        <taxon>Sar</taxon>
        <taxon>Alveolata</taxon>
        <taxon>Colpodellida</taxon>
        <taxon>Chromeraceae</taxon>
        <taxon>Chromera</taxon>
    </lineage>
</organism>
<dbReference type="VEuPathDB" id="CryptoDB:Cvel_12405"/>
<feature type="compositionally biased region" description="Low complexity" evidence="1">
    <location>
        <begin position="317"/>
        <end position="329"/>
    </location>
</feature>
<feature type="compositionally biased region" description="Basic residues" evidence="1">
    <location>
        <begin position="355"/>
        <end position="366"/>
    </location>
</feature>
<reference evidence="2" key="1">
    <citation type="submission" date="2014-11" db="EMBL/GenBank/DDBJ databases">
        <authorList>
            <person name="Otto D Thomas"/>
            <person name="Naeem Raeece"/>
        </authorList>
    </citation>
    <scope>NUCLEOTIDE SEQUENCE</scope>
</reference>
<gene>
    <name evidence="2" type="ORF">Cvel_12405</name>
</gene>
<accession>A0A0G4IAA2</accession>
<feature type="compositionally biased region" description="Basic residues" evidence="1">
    <location>
        <begin position="130"/>
        <end position="139"/>
    </location>
</feature>
<feature type="compositionally biased region" description="Low complexity" evidence="1">
    <location>
        <begin position="232"/>
        <end position="257"/>
    </location>
</feature>
<feature type="compositionally biased region" description="Pro residues" evidence="1">
    <location>
        <begin position="258"/>
        <end position="289"/>
    </location>
</feature>
<feature type="region of interest" description="Disordered" evidence="1">
    <location>
        <begin position="1"/>
        <end position="82"/>
    </location>
</feature>
<protein>
    <submittedName>
        <fullName evidence="2">Uncharacterized protein</fullName>
    </submittedName>
</protein>
<feature type="compositionally biased region" description="Low complexity" evidence="1">
    <location>
        <begin position="36"/>
        <end position="61"/>
    </location>
</feature>
<feature type="compositionally biased region" description="Polar residues" evidence="1">
    <location>
        <begin position="219"/>
        <end position="231"/>
    </location>
</feature>
<evidence type="ECO:0000256" key="1">
    <source>
        <dbReference type="SAM" id="MobiDB-lite"/>
    </source>
</evidence>
<feature type="compositionally biased region" description="Basic and acidic residues" evidence="1">
    <location>
        <begin position="416"/>
        <end position="430"/>
    </location>
</feature>
<feature type="compositionally biased region" description="Pro residues" evidence="1">
    <location>
        <begin position="480"/>
        <end position="489"/>
    </location>
</feature>
<name>A0A0G4IAA2_9ALVE</name>